<evidence type="ECO:0000313" key="6">
    <source>
        <dbReference type="Proteomes" id="UP000244336"/>
    </source>
</evidence>
<dbReference type="InterPro" id="IPR000863">
    <property type="entry name" value="Sulfotransferase_dom"/>
</dbReference>
<evidence type="ECO:0000313" key="5">
    <source>
        <dbReference type="EMBL" id="PUZ61703.1"/>
    </source>
</evidence>
<reference evidence="5 6" key="1">
    <citation type="submission" date="2018-04" db="EMBL/GenBank/DDBJ databases">
        <title>WGS assembly of Panicum hallii var. hallii HAL2.</title>
        <authorList>
            <person name="Lovell J."/>
            <person name="Jenkins J."/>
            <person name="Lowry D."/>
            <person name="Mamidi S."/>
            <person name="Sreedasyam A."/>
            <person name="Weng X."/>
            <person name="Barry K."/>
            <person name="Bonette J."/>
            <person name="Campitelli B."/>
            <person name="Daum C."/>
            <person name="Gordon S."/>
            <person name="Gould B."/>
            <person name="Lipzen A."/>
            <person name="MacQueen A."/>
            <person name="Palacio-Mejia J."/>
            <person name="Plott C."/>
            <person name="Shakirov E."/>
            <person name="Shu S."/>
            <person name="Yoshinaga Y."/>
            <person name="Zane M."/>
            <person name="Rokhsar D."/>
            <person name="Grimwood J."/>
            <person name="Schmutz J."/>
            <person name="Juenger T."/>
        </authorList>
    </citation>
    <scope>NUCLEOTIDE SEQUENCE [LARGE SCALE GENOMIC DNA]</scope>
    <source>
        <strain evidence="6">cv. HAL2</strain>
    </source>
</reference>
<evidence type="ECO:0000256" key="1">
    <source>
        <dbReference type="ARBA" id="ARBA00005771"/>
    </source>
</evidence>
<evidence type="ECO:0000256" key="2">
    <source>
        <dbReference type="ARBA" id="ARBA00022679"/>
    </source>
</evidence>
<protein>
    <recommendedName>
        <fullName evidence="3">Sulfotransferase</fullName>
        <ecNumber evidence="3">2.8.2.-</ecNumber>
    </recommendedName>
</protein>
<name>A0A2T7E1H5_9POAL</name>
<dbReference type="EMBL" id="CM009752">
    <property type="protein sequence ID" value="PUZ61703.1"/>
    <property type="molecule type" value="Genomic_DNA"/>
</dbReference>
<keyword evidence="6" id="KW-1185">Reference proteome</keyword>
<dbReference type="EC" id="2.8.2.-" evidence="3"/>
<dbReference type="Gene3D" id="3.40.50.300">
    <property type="entry name" value="P-loop containing nucleotide triphosphate hydrolases"/>
    <property type="match status" value="1"/>
</dbReference>
<dbReference type="Pfam" id="PF00685">
    <property type="entry name" value="Sulfotransfer_1"/>
    <property type="match status" value="1"/>
</dbReference>
<dbReference type="STRING" id="1504633.A0A2T7E1H5"/>
<dbReference type="AlphaFoldDB" id="A0A2T7E1H5"/>
<organism evidence="5 6">
    <name type="scientific">Panicum hallii var. hallii</name>
    <dbReference type="NCBI Taxonomy" id="1504633"/>
    <lineage>
        <taxon>Eukaryota</taxon>
        <taxon>Viridiplantae</taxon>
        <taxon>Streptophyta</taxon>
        <taxon>Embryophyta</taxon>
        <taxon>Tracheophyta</taxon>
        <taxon>Spermatophyta</taxon>
        <taxon>Magnoliopsida</taxon>
        <taxon>Liliopsida</taxon>
        <taxon>Poales</taxon>
        <taxon>Poaceae</taxon>
        <taxon>PACMAD clade</taxon>
        <taxon>Panicoideae</taxon>
        <taxon>Panicodae</taxon>
        <taxon>Paniceae</taxon>
        <taxon>Panicinae</taxon>
        <taxon>Panicum</taxon>
        <taxon>Panicum sect. Panicum</taxon>
    </lineage>
</organism>
<feature type="domain" description="Sulfotransferase" evidence="4">
    <location>
        <begin position="8"/>
        <end position="104"/>
    </location>
</feature>
<evidence type="ECO:0000256" key="3">
    <source>
        <dbReference type="RuleBase" id="RU361155"/>
    </source>
</evidence>
<dbReference type="PANTHER" id="PTHR11783">
    <property type="entry name" value="SULFOTRANSFERASE SULT"/>
    <property type="match status" value="1"/>
</dbReference>
<dbReference type="InterPro" id="IPR027417">
    <property type="entry name" value="P-loop_NTPase"/>
</dbReference>
<comment type="similarity">
    <text evidence="1 3">Belongs to the sulfotransferase 1 family.</text>
</comment>
<dbReference type="Proteomes" id="UP000244336">
    <property type="component" value="Chromosome 4"/>
</dbReference>
<proteinExistence type="inferred from homology"/>
<keyword evidence="2 3" id="KW-0808">Transferase</keyword>
<evidence type="ECO:0000259" key="4">
    <source>
        <dbReference type="Pfam" id="PF00685"/>
    </source>
</evidence>
<accession>A0A2T7E1H5</accession>
<dbReference type="Gramene" id="PUZ61703">
    <property type="protein sequence ID" value="PUZ61703"/>
    <property type="gene ID" value="GQ55_4G298600"/>
</dbReference>
<dbReference type="SUPFAM" id="SSF52540">
    <property type="entry name" value="P-loop containing nucleoside triphosphate hydrolases"/>
    <property type="match status" value="1"/>
</dbReference>
<dbReference type="OrthoDB" id="692105at2759"/>
<dbReference type="GO" id="GO:0008146">
    <property type="term" value="F:sulfotransferase activity"/>
    <property type="evidence" value="ECO:0007669"/>
    <property type="project" value="InterPro"/>
</dbReference>
<gene>
    <name evidence="5" type="ORF">GQ55_4G298600</name>
</gene>
<sequence length="114" mass="13053">MFGLDVQSYTLQEAFDLFCEGRCINGPQWQHALEYWEESLRRPGKVLFLRYEEMLREPASSLRKLAQFMGCAFSEEEEDGGLVDAVVELCSLGKLKSMEVNRNGSNHLAMKNEV</sequence>